<keyword evidence="7" id="KW-1185">Reference proteome</keyword>
<dbReference type="SUPFAM" id="SSF47413">
    <property type="entry name" value="lambda repressor-like DNA-binding domains"/>
    <property type="match status" value="1"/>
</dbReference>
<evidence type="ECO:0000313" key="6">
    <source>
        <dbReference type="EMBL" id="OEV08962.1"/>
    </source>
</evidence>
<comment type="caution">
    <text evidence="6">The sequence shown here is derived from an EMBL/GenBank/DDBJ whole genome shotgun (WGS) entry which is preliminary data.</text>
</comment>
<keyword evidence="3" id="KW-0804">Transcription</keyword>
<evidence type="ECO:0000259" key="5">
    <source>
        <dbReference type="PROSITE" id="PS50932"/>
    </source>
</evidence>
<dbReference type="InterPro" id="IPR000843">
    <property type="entry name" value="HTH_LacI"/>
</dbReference>
<evidence type="ECO:0000256" key="1">
    <source>
        <dbReference type="ARBA" id="ARBA00023015"/>
    </source>
</evidence>
<dbReference type="EMBL" id="LJGW01000389">
    <property type="protein sequence ID" value="OEV08962.1"/>
    <property type="molecule type" value="Genomic_DNA"/>
</dbReference>
<accession>A0A1E7KYG3</accession>
<protein>
    <submittedName>
        <fullName evidence="6">LacI family transcriptional regulator</fullName>
    </submittedName>
</protein>
<keyword evidence="2" id="KW-0238">DNA-binding</keyword>
<dbReference type="AlphaFoldDB" id="A0A1E7KYG3"/>
<dbReference type="Proteomes" id="UP000176005">
    <property type="component" value="Unassembled WGS sequence"/>
</dbReference>
<dbReference type="GO" id="GO:0003700">
    <property type="term" value="F:DNA-binding transcription factor activity"/>
    <property type="evidence" value="ECO:0007669"/>
    <property type="project" value="TreeGrafter"/>
</dbReference>
<proteinExistence type="predicted"/>
<dbReference type="PROSITE" id="PS00356">
    <property type="entry name" value="HTH_LACI_1"/>
    <property type="match status" value="1"/>
</dbReference>
<dbReference type="CDD" id="cd06267">
    <property type="entry name" value="PBP1_LacI_sugar_binding-like"/>
    <property type="match status" value="1"/>
</dbReference>
<evidence type="ECO:0000256" key="3">
    <source>
        <dbReference type="ARBA" id="ARBA00023163"/>
    </source>
</evidence>
<dbReference type="InterPro" id="IPR028082">
    <property type="entry name" value="Peripla_BP_I"/>
</dbReference>
<keyword evidence="1" id="KW-0805">Transcription regulation</keyword>
<dbReference type="InterPro" id="IPR046335">
    <property type="entry name" value="LacI/GalR-like_sensor"/>
</dbReference>
<sequence length="387" mass="41379">MQTEDEERRVRVSLKDVAELAGVSVKTVSNVVNKYQHVTPATREKVQRAIDDLDYRPNLTARHLRKGRTGIIALALPELGNPYFAELAGAVIDAAGEHDYTVLLDHTQGSRERELLVTQGFRARVIDGLILNPLELEAEDLAARTDTAPLVLIGERRYDLPYDHIAIDNIAAARTAVSHLLDRGRRRIAFLGARGDRASQPAHLRLLGWRTELAARGVPADETLVAPVEGWDRADGAAAMAALLDAGHRPDAVFAYNDLIAIGAMRVMSERGLRVPEDVAVVGFDDLTEGRYGAVTLTTVAPDKQAIARLAVESIVGRLEEPKTPGGADGSDPGGRARHGDAGPAGDGAGNGEGGAENGEGAVVPRQLQPGFTLVERESTLGRSPAH</sequence>
<dbReference type="PANTHER" id="PTHR30146">
    <property type="entry name" value="LACI-RELATED TRANSCRIPTIONAL REPRESSOR"/>
    <property type="match status" value="1"/>
</dbReference>
<feature type="compositionally biased region" description="Gly residues" evidence="4">
    <location>
        <begin position="343"/>
        <end position="358"/>
    </location>
</feature>
<evidence type="ECO:0000256" key="2">
    <source>
        <dbReference type="ARBA" id="ARBA00023125"/>
    </source>
</evidence>
<dbReference type="CDD" id="cd01392">
    <property type="entry name" value="HTH_LacI"/>
    <property type="match status" value="1"/>
</dbReference>
<dbReference type="Pfam" id="PF13377">
    <property type="entry name" value="Peripla_BP_3"/>
    <property type="match status" value="1"/>
</dbReference>
<dbReference type="GO" id="GO:0000976">
    <property type="term" value="F:transcription cis-regulatory region binding"/>
    <property type="evidence" value="ECO:0007669"/>
    <property type="project" value="TreeGrafter"/>
</dbReference>
<evidence type="ECO:0000313" key="7">
    <source>
        <dbReference type="Proteomes" id="UP000176005"/>
    </source>
</evidence>
<dbReference type="RefSeq" id="WP_244900657.1">
    <property type="nucleotide sequence ID" value="NZ_LJGW01000389.1"/>
</dbReference>
<dbReference type="PROSITE" id="PS50932">
    <property type="entry name" value="HTH_LACI_2"/>
    <property type="match status" value="1"/>
</dbReference>
<feature type="domain" description="HTH lacI-type" evidence="5">
    <location>
        <begin position="12"/>
        <end position="66"/>
    </location>
</feature>
<dbReference type="Gene3D" id="3.40.50.2300">
    <property type="match status" value="2"/>
</dbReference>
<dbReference type="Gene3D" id="1.10.260.40">
    <property type="entry name" value="lambda repressor-like DNA-binding domains"/>
    <property type="match status" value="1"/>
</dbReference>
<organism evidence="6 7">
    <name type="scientific">Streptomyces nanshensis</name>
    <dbReference type="NCBI Taxonomy" id="518642"/>
    <lineage>
        <taxon>Bacteria</taxon>
        <taxon>Bacillati</taxon>
        <taxon>Actinomycetota</taxon>
        <taxon>Actinomycetes</taxon>
        <taxon>Kitasatosporales</taxon>
        <taxon>Streptomycetaceae</taxon>
        <taxon>Streptomyces</taxon>
    </lineage>
</organism>
<reference evidence="6 7" key="1">
    <citation type="journal article" date="2016" name="Front. Microbiol.">
        <title>Comparative Genomics Analysis of Streptomyces Species Reveals Their Adaptation to the Marine Environment and Their Diversity at the Genomic Level.</title>
        <authorList>
            <person name="Tian X."/>
            <person name="Zhang Z."/>
            <person name="Yang T."/>
            <person name="Chen M."/>
            <person name="Li J."/>
            <person name="Chen F."/>
            <person name="Yang J."/>
            <person name="Li W."/>
            <person name="Zhang B."/>
            <person name="Zhang Z."/>
            <person name="Wu J."/>
            <person name="Zhang C."/>
            <person name="Long L."/>
            <person name="Xiao J."/>
        </authorList>
    </citation>
    <scope>NUCLEOTIDE SEQUENCE [LARGE SCALE GENOMIC DNA]</scope>
    <source>
        <strain evidence="6 7">SCSIO 10429</strain>
    </source>
</reference>
<dbReference type="SUPFAM" id="SSF53822">
    <property type="entry name" value="Periplasmic binding protein-like I"/>
    <property type="match status" value="1"/>
</dbReference>
<name>A0A1E7KYG3_9ACTN</name>
<feature type="region of interest" description="Disordered" evidence="4">
    <location>
        <begin position="318"/>
        <end position="387"/>
    </location>
</feature>
<gene>
    <name evidence="6" type="ORF">AN218_24260</name>
</gene>
<dbReference type="Pfam" id="PF00356">
    <property type="entry name" value="LacI"/>
    <property type="match status" value="1"/>
</dbReference>
<dbReference type="InterPro" id="IPR010982">
    <property type="entry name" value="Lambda_DNA-bd_dom_sf"/>
</dbReference>
<dbReference type="PANTHER" id="PTHR30146:SF109">
    <property type="entry name" value="HTH-TYPE TRANSCRIPTIONAL REGULATOR GALS"/>
    <property type="match status" value="1"/>
</dbReference>
<evidence type="ECO:0000256" key="4">
    <source>
        <dbReference type="SAM" id="MobiDB-lite"/>
    </source>
</evidence>
<dbReference type="SMART" id="SM00354">
    <property type="entry name" value="HTH_LACI"/>
    <property type="match status" value="1"/>
</dbReference>
<dbReference type="PATRIC" id="fig|518642.10.peg.5502"/>